<keyword evidence="25" id="KW-1185">Reference proteome</keyword>
<dbReference type="Gene3D" id="3.20.20.20">
    <property type="entry name" value="Dihydropteroate synthase-like"/>
    <property type="match status" value="1"/>
</dbReference>
<feature type="domain" description="Hcy-binding" evidence="20">
    <location>
        <begin position="3"/>
        <end position="290"/>
    </location>
</feature>
<dbReference type="GO" id="GO:0005829">
    <property type="term" value="C:cytosol"/>
    <property type="evidence" value="ECO:0007669"/>
    <property type="project" value="TreeGrafter"/>
</dbReference>
<dbReference type="Pfam" id="PF02607">
    <property type="entry name" value="B12-binding_2"/>
    <property type="match status" value="1"/>
</dbReference>
<dbReference type="GO" id="GO:0046872">
    <property type="term" value="F:metal ion binding"/>
    <property type="evidence" value="ECO:0007669"/>
    <property type="project" value="UniProtKB-KW"/>
</dbReference>
<evidence type="ECO:0000256" key="10">
    <source>
        <dbReference type="ARBA" id="ARBA00022628"/>
    </source>
</evidence>
<keyword evidence="16" id="KW-0170">Cobalt</keyword>
<dbReference type="Gene3D" id="1.10.1240.10">
    <property type="entry name" value="Methionine synthase domain"/>
    <property type="match status" value="1"/>
</dbReference>
<keyword evidence="11 19" id="KW-0808">Transferase</keyword>
<dbReference type="Pfam" id="PF02310">
    <property type="entry name" value="B12-binding"/>
    <property type="match status" value="1"/>
</dbReference>
<feature type="domain" description="B12-binding N-terminal" evidence="23">
    <location>
        <begin position="590"/>
        <end position="684"/>
    </location>
</feature>
<dbReference type="EC" id="2.1.1.13" evidence="6"/>
<keyword evidence="8 19" id="KW-0489">Methyltransferase</keyword>
<dbReference type="Gene3D" id="3.20.20.330">
    <property type="entry name" value="Homocysteine-binding-like domain"/>
    <property type="match status" value="1"/>
</dbReference>
<evidence type="ECO:0000256" key="19">
    <source>
        <dbReference type="PROSITE-ProRule" id="PRU00333"/>
    </source>
</evidence>
<evidence type="ECO:0000256" key="18">
    <source>
        <dbReference type="ARBA" id="ARBA00031040"/>
    </source>
</evidence>
<dbReference type="SUPFAM" id="SSF52242">
    <property type="entry name" value="Cobalamin (vitamin B12)-binding domain"/>
    <property type="match status" value="1"/>
</dbReference>
<dbReference type="PROSITE" id="PS50970">
    <property type="entry name" value="HCY"/>
    <property type="match status" value="1"/>
</dbReference>
<keyword evidence="15" id="KW-0486">Methionine biosynthesis</keyword>
<dbReference type="PROSITE" id="PS50972">
    <property type="entry name" value="PTERIN_BINDING"/>
    <property type="match status" value="1"/>
</dbReference>
<evidence type="ECO:0000256" key="6">
    <source>
        <dbReference type="ARBA" id="ARBA00012032"/>
    </source>
</evidence>
<dbReference type="InterPro" id="IPR000489">
    <property type="entry name" value="Pterin-binding_dom"/>
</dbReference>
<comment type="function">
    <text evidence="17">Catalyzes the transfer of a methyl group from methyl-cobalamin to homocysteine, yielding enzyme-bound cob(I)alamin and methionine. Subsequently, remethylates the cofactor using methyltetrahydrofolate.</text>
</comment>
<keyword evidence="13 19" id="KW-0479">Metal-binding</keyword>
<evidence type="ECO:0000256" key="2">
    <source>
        <dbReference type="ARBA" id="ARBA00001947"/>
    </source>
</evidence>
<comment type="cofactor">
    <cofactor evidence="2 19">
        <name>Zn(2+)</name>
        <dbReference type="ChEBI" id="CHEBI:29105"/>
    </cofactor>
</comment>
<evidence type="ECO:0000256" key="15">
    <source>
        <dbReference type="ARBA" id="ARBA00023167"/>
    </source>
</evidence>
<dbReference type="Proteomes" id="UP000615234">
    <property type="component" value="Unassembled WGS sequence"/>
</dbReference>
<dbReference type="AlphaFoldDB" id="A0A8I0AFZ5"/>
<protein>
    <recommendedName>
        <fullName evidence="7">Methionine synthase</fullName>
        <ecNumber evidence="6">2.1.1.13</ecNumber>
    </recommendedName>
    <alternativeName>
        <fullName evidence="18">5-methyltetrahydrofolate--homocysteine methyltransferase</fullName>
    </alternativeName>
</protein>
<evidence type="ECO:0000313" key="25">
    <source>
        <dbReference type="Proteomes" id="UP000615234"/>
    </source>
</evidence>
<evidence type="ECO:0000256" key="14">
    <source>
        <dbReference type="ARBA" id="ARBA00022833"/>
    </source>
</evidence>
<dbReference type="SUPFAM" id="SSF47644">
    <property type="entry name" value="Methionine synthase domain"/>
    <property type="match status" value="1"/>
</dbReference>
<keyword evidence="12" id="KW-0949">S-adenosyl-L-methionine</keyword>
<proteinExistence type="inferred from homology"/>
<dbReference type="CDD" id="cd02070">
    <property type="entry name" value="corrinoid_protein_B12-BD"/>
    <property type="match status" value="1"/>
</dbReference>
<accession>A0A8I0AFZ5</accession>
<dbReference type="InterPro" id="IPR036724">
    <property type="entry name" value="Cobalamin-bd_sf"/>
</dbReference>
<dbReference type="Gene3D" id="3.40.50.280">
    <property type="entry name" value="Cobalamin-binding domain"/>
    <property type="match status" value="1"/>
</dbReference>
<dbReference type="GO" id="GO:0050667">
    <property type="term" value="P:homocysteine metabolic process"/>
    <property type="evidence" value="ECO:0007669"/>
    <property type="project" value="TreeGrafter"/>
</dbReference>
<feature type="binding site" evidence="19">
    <location>
        <position position="210"/>
    </location>
    <ligand>
        <name>Zn(2+)</name>
        <dbReference type="ChEBI" id="CHEBI:29105"/>
    </ligand>
</feature>
<dbReference type="InterPro" id="IPR003726">
    <property type="entry name" value="HCY_dom"/>
</dbReference>
<gene>
    <name evidence="24" type="ORF">H8S09_05750</name>
</gene>
<dbReference type="InterPro" id="IPR050554">
    <property type="entry name" value="Met_Synthase/Corrinoid"/>
</dbReference>
<dbReference type="InterPro" id="IPR003759">
    <property type="entry name" value="Cbl-bd_cap"/>
</dbReference>
<dbReference type="PIRSF" id="PIRSF037472">
    <property type="entry name" value="DHPS_mtfrase"/>
    <property type="match status" value="1"/>
</dbReference>
<dbReference type="InterPro" id="IPR011005">
    <property type="entry name" value="Dihydropteroate_synth-like_sf"/>
</dbReference>
<evidence type="ECO:0000256" key="12">
    <source>
        <dbReference type="ARBA" id="ARBA00022691"/>
    </source>
</evidence>
<dbReference type="GO" id="GO:0031419">
    <property type="term" value="F:cobalamin binding"/>
    <property type="evidence" value="ECO:0007669"/>
    <property type="project" value="UniProtKB-KW"/>
</dbReference>
<dbReference type="PANTHER" id="PTHR45833:SF1">
    <property type="entry name" value="METHIONINE SYNTHASE"/>
    <property type="match status" value="1"/>
</dbReference>
<keyword evidence="9" id="KW-0028">Amino-acid biosynthesis</keyword>
<evidence type="ECO:0000313" key="24">
    <source>
        <dbReference type="EMBL" id="MBC5662399.1"/>
    </source>
</evidence>
<dbReference type="EMBL" id="JACOOX010000003">
    <property type="protein sequence ID" value="MBC5662399.1"/>
    <property type="molecule type" value="Genomic_DNA"/>
</dbReference>
<evidence type="ECO:0000256" key="4">
    <source>
        <dbReference type="ARBA" id="ARBA00005178"/>
    </source>
</evidence>
<dbReference type="GO" id="GO:0032259">
    <property type="term" value="P:methylation"/>
    <property type="evidence" value="ECO:0007669"/>
    <property type="project" value="UniProtKB-KW"/>
</dbReference>
<feature type="domain" description="Pterin-binding" evidence="21">
    <location>
        <begin position="321"/>
        <end position="564"/>
    </location>
</feature>
<dbReference type="SUPFAM" id="SSF82282">
    <property type="entry name" value="Homocysteine S-methyltransferase"/>
    <property type="match status" value="1"/>
</dbReference>
<dbReference type="InterPro" id="IPR036589">
    <property type="entry name" value="HCY_dom_sf"/>
</dbReference>
<evidence type="ECO:0000256" key="1">
    <source>
        <dbReference type="ARBA" id="ARBA00001700"/>
    </source>
</evidence>
<evidence type="ECO:0000256" key="5">
    <source>
        <dbReference type="ARBA" id="ARBA00010398"/>
    </source>
</evidence>
<reference evidence="24 25" key="1">
    <citation type="submission" date="2020-08" db="EMBL/GenBank/DDBJ databases">
        <title>Genome public.</title>
        <authorList>
            <person name="Liu C."/>
            <person name="Sun Q."/>
        </authorList>
    </citation>
    <scope>NUCLEOTIDE SEQUENCE [LARGE SCALE GENOMIC DNA]</scope>
    <source>
        <strain evidence="24 25">NSJ-10</strain>
    </source>
</reference>
<dbReference type="InterPro" id="IPR006158">
    <property type="entry name" value="Cobalamin-bd"/>
</dbReference>
<dbReference type="SUPFAM" id="SSF51717">
    <property type="entry name" value="Dihydropteroate synthetase-like"/>
    <property type="match status" value="1"/>
</dbReference>
<keyword evidence="14 19" id="KW-0862">Zinc</keyword>
<comment type="caution">
    <text evidence="24">The sequence shown here is derived from an EMBL/GenBank/DDBJ whole genome shotgun (WGS) entry which is preliminary data.</text>
</comment>
<comment type="similarity">
    <text evidence="5">Belongs to the vitamin-B12 dependent methionine synthase family.</text>
</comment>
<dbReference type="PROSITE" id="PS51332">
    <property type="entry name" value="B12_BINDING"/>
    <property type="match status" value="1"/>
</dbReference>
<dbReference type="InterPro" id="IPR017215">
    <property type="entry name" value="MetH_bac"/>
</dbReference>
<comment type="cofactor">
    <cofactor evidence="3">
        <name>methylcob(III)alamin</name>
        <dbReference type="ChEBI" id="CHEBI:28115"/>
    </cofactor>
</comment>
<evidence type="ECO:0000259" key="21">
    <source>
        <dbReference type="PROSITE" id="PS50972"/>
    </source>
</evidence>
<feature type="binding site" evidence="19">
    <location>
        <position position="275"/>
    </location>
    <ligand>
        <name>Zn(2+)</name>
        <dbReference type="ChEBI" id="CHEBI:29105"/>
    </ligand>
</feature>
<evidence type="ECO:0000256" key="11">
    <source>
        <dbReference type="ARBA" id="ARBA00022679"/>
    </source>
</evidence>
<comment type="catalytic activity">
    <reaction evidence="1">
        <text>(6S)-5-methyl-5,6,7,8-tetrahydrofolate + L-homocysteine = (6S)-5,6,7,8-tetrahydrofolate + L-methionine</text>
        <dbReference type="Rhea" id="RHEA:11172"/>
        <dbReference type="ChEBI" id="CHEBI:18608"/>
        <dbReference type="ChEBI" id="CHEBI:57453"/>
        <dbReference type="ChEBI" id="CHEBI:57844"/>
        <dbReference type="ChEBI" id="CHEBI:58199"/>
        <dbReference type="EC" id="2.1.1.13"/>
    </reaction>
</comment>
<evidence type="ECO:0000256" key="17">
    <source>
        <dbReference type="ARBA" id="ARBA00025552"/>
    </source>
</evidence>
<dbReference type="GO" id="GO:0046653">
    <property type="term" value="P:tetrahydrofolate metabolic process"/>
    <property type="evidence" value="ECO:0007669"/>
    <property type="project" value="TreeGrafter"/>
</dbReference>
<evidence type="ECO:0000256" key="9">
    <source>
        <dbReference type="ARBA" id="ARBA00022605"/>
    </source>
</evidence>
<feature type="domain" description="B12-binding" evidence="22">
    <location>
        <begin position="685"/>
        <end position="807"/>
    </location>
</feature>
<evidence type="ECO:0000259" key="22">
    <source>
        <dbReference type="PROSITE" id="PS51332"/>
    </source>
</evidence>
<evidence type="ECO:0000256" key="16">
    <source>
        <dbReference type="ARBA" id="ARBA00023285"/>
    </source>
</evidence>
<dbReference type="SMART" id="SM01018">
    <property type="entry name" value="B12-binding_2"/>
    <property type="match status" value="1"/>
</dbReference>
<dbReference type="PANTHER" id="PTHR45833">
    <property type="entry name" value="METHIONINE SYNTHASE"/>
    <property type="match status" value="1"/>
</dbReference>
<evidence type="ECO:0000256" key="7">
    <source>
        <dbReference type="ARBA" id="ARBA00013998"/>
    </source>
</evidence>
<evidence type="ECO:0000259" key="20">
    <source>
        <dbReference type="PROSITE" id="PS50970"/>
    </source>
</evidence>
<sequence length="807" mass="88048">MNKHEFRQLFNEKILILDGATGTNLMNAGMPLGVCPEKYILEHKEVMLELQTSYLNAGTDILYAPTFTCNRLKLREYGLETDLYQMNMDLVALSKQAVAECGHGYVAGDLTMTGEMLYPMGKLQFEELVDIYKEQIKVLVEAGCDLLVVETMMSLAETRAAVIAANEICDLPIMASLTFNEDGRTLYGTDPVTAVNVLQNLGVDAIGVNCSTGPDKMTELVAAMKEVAFVPVFAKPNAGMPELVDGKSVYAMTPETFAEDMKMIIEAGAGMVGGCCGTTPAHIKALSDMAKTMDIPEISDKKERLLSSERMTRQINLDGSFMVVGERINPTGKKKLQAELREGVLDTVMTMAEEQMEKGASILDINVGMNGIDEKEMMVRVVYEVSQAVNLPLCIDSSNPAVIEAALRIYPGRALVNSVSLEKVKMQEILPLVRKYGAMFILLPLSDEGLPKDSDEKESIIHTVLDAAYKMGFQKEDVVVDGLVATVGAEKAAAVNCLKTIRYCHDMGLATICGLSNISFGLPERMFVNAAFLTMAIQNGLTMAIANPSQTMLMNMAYASDMLLNKDEGDIRYIQNVKPLGITTAAPVQNGGSQEDEKEKSVIYTDVVKGNKRNITEDVKKELEQGIDPQKIIDDELIPAINRVGKLFEQKKYFLPQLIASAETMELAINHITPLIVREDDGKSMPAIVVATVEGDIHDIGKNLVVLMLRNYGFPVIDLGKDVPADVIVDAAIENDAKVIGLSALMTTTMMKMVDVVELVKAKNLDIKVVIGGAVITESFAEEIHADGYSEDAAECVQVVKRLLGIE</sequence>
<dbReference type="GO" id="GO:0008705">
    <property type="term" value="F:methionine synthase activity"/>
    <property type="evidence" value="ECO:0007669"/>
    <property type="project" value="UniProtKB-EC"/>
</dbReference>
<name>A0A8I0AFZ5_9FIRM</name>
<dbReference type="InterPro" id="IPR036594">
    <property type="entry name" value="Meth_synthase_dom"/>
</dbReference>
<evidence type="ECO:0000256" key="3">
    <source>
        <dbReference type="ARBA" id="ARBA00001956"/>
    </source>
</evidence>
<evidence type="ECO:0000256" key="13">
    <source>
        <dbReference type="ARBA" id="ARBA00022723"/>
    </source>
</evidence>
<organism evidence="24 25">
    <name type="scientific">Coprococcus hominis</name>
    <name type="common">ex Liu et al. 2022</name>
    <dbReference type="NCBI Taxonomy" id="2763039"/>
    <lineage>
        <taxon>Bacteria</taxon>
        <taxon>Bacillati</taxon>
        <taxon>Bacillota</taxon>
        <taxon>Clostridia</taxon>
        <taxon>Lachnospirales</taxon>
        <taxon>Lachnospiraceae</taxon>
        <taxon>Coprococcus</taxon>
    </lineage>
</organism>
<feature type="binding site" evidence="19">
    <location>
        <position position="276"/>
    </location>
    <ligand>
        <name>Zn(2+)</name>
        <dbReference type="ChEBI" id="CHEBI:29105"/>
    </ligand>
</feature>
<comment type="pathway">
    <text evidence="4">Amino-acid biosynthesis; L-methionine biosynthesis via de novo pathway; L-methionine from L-homocysteine (MetH route): step 1/1.</text>
</comment>
<dbReference type="RefSeq" id="WP_118484014.1">
    <property type="nucleotide sequence ID" value="NZ_JACOOX010000003.1"/>
</dbReference>
<dbReference type="PROSITE" id="PS51337">
    <property type="entry name" value="B12_BINDING_NTER"/>
    <property type="match status" value="1"/>
</dbReference>
<evidence type="ECO:0000256" key="8">
    <source>
        <dbReference type="ARBA" id="ARBA00022603"/>
    </source>
</evidence>
<dbReference type="Pfam" id="PF02574">
    <property type="entry name" value="S-methyl_trans"/>
    <property type="match status" value="1"/>
</dbReference>
<dbReference type="UniPathway" id="UPA00051">
    <property type="reaction ID" value="UER00081"/>
</dbReference>
<dbReference type="Pfam" id="PF00809">
    <property type="entry name" value="Pterin_bind"/>
    <property type="match status" value="1"/>
</dbReference>
<evidence type="ECO:0000259" key="23">
    <source>
        <dbReference type="PROSITE" id="PS51337"/>
    </source>
</evidence>
<keyword evidence="10" id="KW-0846">Cobalamin</keyword>